<keyword evidence="4" id="KW-0131">Cell cycle</keyword>
<comment type="caution">
    <text evidence="6">The sequence shown here is derived from an EMBL/GenBank/DDBJ whole genome shotgun (WGS) entry which is preliminary data.</text>
</comment>
<gene>
    <name evidence="6" type="ORF">Q31b_03740</name>
</gene>
<dbReference type="EMBL" id="SJPY01000001">
    <property type="protein sequence ID" value="TWU45203.1"/>
    <property type="molecule type" value="Genomic_DNA"/>
</dbReference>
<dbReference type="AlphaFoldDB" id="A0A5C6E6B7"/>
<sequence>MGADGVDKTMKLVEVAEKLKNRIEQNDYRLYTTKESSKGEMVYNGFSAAWGRQDLQARFPRNQTKNQVSGRRLGGINLPNTNRPYGLRLRSAPAVASEFDSATALDAENLTKEQNSEEDPLEKRKRVEAVLFLAKSPLSLRKLSQMAHLADATEARTLVRQLNTTYESYGRALRVELIAGGYRMMTRPALAPWLTRLGHLPLAVRLSTPMMETLAVVAYRQNVSRAEIEAIRGVACGDLLRQLMEKDLVRIAGRSEELGRPYLYGTTKHFLHVFGLPNTDNLPTIEWQTLQEDLEESDKPQESPPTDSFSSTKESVVSTAVASVLSEAESDLLTSVDPVLANATELDSEQCNPQSIIEDEEDEIYGDNDDDDEDDFVDDDDDWDDDDDDLDDDDDDDLDDEDLEDDDLEDEDDIDEDEPSDEWEEVDDDDDWEDDDEEDDDWEDDDDAADDDEDWT</sequence>
<dbReference type="SUPFAM" id="SSF46785">
    <property type="entry name" value="Winged helix' DNA-binding domain"/>
    <property type="match status" value="2"/>
</dbReference>
<dbReference type="GO" id="GO:0051301">
    <property type="term" value="P:cell division"/>
    <property type="evidence" value="ECO:0007669"/>
    <property type="project" value="UniProtKB-KW"/>
</dbReference>
<organism evidence="6 7">
    <name type="scientific">Novipirellula aureliae</name>
    <dbReference type="NCBI Taxonomy" id="2527966"/>
    <lineage>
        <taxon>Bacteria</taxon>
        <taxon>Pseudomonadati</taxon>
        <taxon>Planctomycetota</taxon>
        <taxon>Planctomycetia</taxon>
        <taxon>Pirellulales</taxon>
        <taxon>Pirellulaceae</taxon>
        <taxon>Novipirellula</taxon>
    </lineage>
</organism>
<feature type="region of interest" description="Disordered" evidence="5">
    <location>
        <begin position="292"/>
        <end position="315"/>
    </location>
</feature>
<accession>A0A5C6E6B7</accession>
<keyword evidence="2" id="KW-0132">Cell division</keyword>
<dbReference type="InterPro" id="IPR036390">
    <property type="entry name" value="WH_DNA-bd_sf"/>
</dbReference>
<feature type="compositionally biased region" description="Acidic residues" evidence="5">
    <location>
        <begin position="357"/>
        <end position="456"/>
    </location>
</feature>
<evidence type="ECO:0008006" key="8">
    <source>
        <dbReference type="Google" id="ProtNLM"/>
    </source>
</evidence>
<evidence type="ECO:0000256" key="1">
    <source>
        <dbReference type="ARBA" id="ARBA00022490"/>
    </source>
</evidence>
<evidence type="ECO:0000256" key="5">
    <source>
        <dbReference type="SAM" id="MobiDB-lite"/>
    </source>
</evidence>
<evidence type="ECO:0000256" key="4">
    <source>
        <dbReference type="ARBA" id="ARBA00023306"/>
    </source>
</evidence>
<dbReference type="Proteomes" id="UP000315471">
    <property type="component" value="Unassembled WGS sequence"/>
</dbReference>
<dbReference type="Pfam" id="PF04079">
    <property type="entry name" value="SMC_ScpB"/>
    <property type="match status" value="1"/>
</dbReference>
<keyword evidence="3" id="KW-0159">Chromosome partition</keyword>
<keyword evidence="7" id="KW-1185">Reference proteome</keyword>
<dbReference type="InterPro" id="IPR036388">
    <property type="entry name" value="WH-like_DNA-bd_sf"/>
</dbReference>
<dbReference type="Gene3D" id="1.10.10.10">
    <property type="entry name" value="Winged helix-like DNA-binding domain superfamily/Winged helix DNA-binding domain"/>
    <property type="match status" value="2"/>
</dbReference>
<dbReference type="PANTHER" id="PTHR34298">
    <property type="entry name" value="SEGREGATION AND CONDENSATION PROTEIN B"/>
    <property type="match status" value="1"/>
</dbReference>
<dbReference type="GO" id="GO:0051304">
    <property type="term" value="P:chromosome separation"/>
    <property type="evidence" value="ECO:0007669"/>
    <property type="project" value="InterPro"/>
</dbReference>
<keyword evidence="1" id="KW-0963">Cytoplasm</keyword>
<dbReference type="PANTHER" id="PTHR34298:SF2">
    <property type="entry name" value="SEGREGATION AND CONDENSATION PROTEIN B"/>
    <property type="match status" value="1"/>
</dbReference>
<evidence type="ECO:0000313" key="6">
    <source>
        <dbReference type="EMBL" id="TWU45203.1"/>
    </source>
</evidence>
<reference evidence="6 7" key="1">
    <citation type="submission" date="2019-02" db="EMBL/GenBank/DDBJ databases">
        <title>Deep-cultivation of Planctomycetes and their phenomic and genomic characterization uncovers novel biology.</title>
        <authorList>
            <person name="Wiegand S."/>
            <person name="Jogler M."/>
            <person name="Boedeker C."/>
            <person name="Pinto D."/>
            <person name="Vollmers J."/>
            <person name="Rivas-Marin E."/>
            <person name="Kohn T."/>
            <person name="Peeters S.H."/>
            <person name="Heuer A."/>
            <person name="Rast P."/>
            <person name="Oberbeckmann S."/>
            <person name="Bunk B."/>
            <person name="Jeske O."/>
            <person name="Meyerdierks A."/>
            <person name="Storesund J.E."/>
            <person name="Kallscheuer N."/>
            <person name="Luecker S."/>
            <person name="Lage O.M."/>
            <person name="Pohl T."/>
            <person name="Merkel B.J."/>
            <person name="Hornburger P."/>
            <person name="Mueller R.-W."/>
            <person name="Bruemmer F."/>
            <person name="Labrenz M."/>
            <person name="Spormann A.M."/>
            <person name="Op Den Camp H."/>
            <person name="Overmann J."/>
            <person name="Amann R."/>
            <person name="Jetten M.S.M."/>
            <person name="Mascher T."/>
            <person name="Medema M.H."/>
            <person name="Devos D.P."/>
            <person name="Kaster A.-K."/>
            <person name="Ovreas L."/>
            <person name="Rohde M."/>
            <person name="Galperin M.Y."/>
            <person name="Jogler C."/>
        </authorList>
    </citation>
    <scope>NUCLEOTIDE SEQUENCE [LARGE SCALE GENOMIC DNA]</scope>
    <source>
        <strain evidence="6 7">Q31b</strain>
    </source>
</reference>
<evidence type="ECO:0000256" key="2">
    <source>
        <dbReference type="ARBA" id="ARBA00022618"/>
    </source>
</evidence>
<protein>
    <recommendedName>
        <fullName evidence="8">Segregation and condensation protein B</fullName>
    </recommendedName>
</protein>
<name>A0A5C6E6B7_9BACT</name>
<evidence type="ECO:0000313" key="7">
    <source>
        <dbReference type="Proteomes" id="UP000315471"/>
    </source>
</evidence>
<feature type="region of interest" description="Disordered" evidence="5">
    <location>
        <begin position="344"/>
        <end position="456"/>
    </location>
</feature>
<dbReference type="NCBIfam" id="TIGR00281">
    <property type="entry name" value="SMC-Scp complex subunit ScpB"/>
    <property type="match status" value="1"/>
</dbReference>
<evidence type="ECO:0000256" key="3">
    <source>
        <dbReference type="ARBA" id="ARBA00022829"/>
    </source>
</evidence>
<proteinExistence type="predicted"/>
<dbReference type="InterPro" id="IPR005234">
    <property type="entry name" value="ScpB_csome_segregation"/>
</dbReference>